<reference evidence="2" key="1">
    <citation type="submission" date="2016-06" db="EMBL/GenBank/DDBJ databases">
        <authorList>
            <person name="Varghese N."/>
            <person name="Submissions Spin"/>
        </authorList>
    </citation>
    <scope>NUCLEOTIDE SEQUENCE [LARGE SCALE GENOMIC DNA]</scope>
    <source>
        <strain evidence="2">DSM 44151</strain>
    </source>
</reference>
<dbReference type="STRING" id="47854.GA0070603_0306"/>
<dbReference type="Pfam" id="PF06718">
    <property type="entry name" value="DUF1203"/>
    <property type="match status" value="1"/>
</dbReference>
<evidence type="ECO:0008006" key="3">
    <source>
        <dbReference type="Google" id="ProtNLM"/>
    </source>
</evidence>
<sequence length="157" mass="17225">MTTTRTRYVIRPVPAEALAELRRTGRDASGQPPERCCAEGGEPLRCCLRDATPGEPLLLFGYAPPLPPGPYREVGPIFAHAVDCPGPADPTAYPPDWRGRPQVLRAYDRRGRIVGGRRHDGDDPEAVIAELLADPAVDRLHSRNVVYGCWMFAVVRG</sequence>
<evidence type="ECO:0000313" key="1">
    <source>
        <dbReference type="EMBL" id="SCL47092.1"/>
    </source>
</evidence>
<gene>
    <name evidence="1" type="ORF">GA0070603_0306</name>
</gene>
<proteinExistence type="predicted"/>
<dbReference type="GeneID" id="43276988"/>
<dbReference type="AlphaFoldDB" id="A0A1C6TZ33"/>
<organism evidence="1 2">
    <name type="scientific">Micromonospora chersina</name>
    <dbReference type="NCBI Taxonomy" id="47854"/>
    <lineage>
        <taxon>Bacteria</taxon>
        <taxon>Bacillati</taxon>
        <taxon>Actinomycetota</taxon>
        <taxon>Actinomycetes</taxon>
        <taxon>Micromonosporales</taxon>
        <taxon>Micromonosporaceae</taxon>
        <taxon>Micromonospora</taxon>
    </lineage>
</organism>
<dbReference type="Proteomes" id="UP000198605">
    <property type="component" value="Unassembled WGS sequence"/>
</dbReference>
<evidence type="ECO:0000313" key="2">
    <source>
        <dbReference type="Proteomes" id="UP000198605"/>
    </source>
</evidence>
<keyword evidence="2" id="KW-1185">Reference proteome</keyword>
<dbReference type="RefSeq" id="WP_091305975.1">
    <property type="nucleotide sequence ID" value="NZ_FMIB01000002.1"/>
</dbReference>
<accession>A0A1C6TZ33</accession>
<protein>
    <recommendedName>
        <fullName evidence="3">DUF1203 domain-containing protein</fullName>
    </recommendedName>
</protein>
<dbReference type="EMBL" id="FMIB01000002">
    <property type="protein sequence ID" value="SCL47092.1"/>
    <property type="molecule type" value="Genomic_DNA"/>
</dbReference>
<dbReference type="OrthoDB" id="118609at2"/>
<dbReference type="PIRSF" id="PIRSF034110">
    <property type="entry name" value="DUF1203"/>
    <property type="match status" value="1"/>
</dbReference>
<dbReference type="InterPro" id="IPR009593">
    <property type="entry name" value="DUF1203"/>
</dbReference>
<name>A0A1C6TZ33_9ACTN</name>